<name>A0A8J5GUY3_ZINOF</name>
<organism evidence="2 3">
    <name type="scientific">Zingiber officinale</name>
    <name type="common">Ginger</name>
    <name type="synonym">Amomum zingiber</name>
    <dbReference type="NCBI Taxonomy" id="94328"/>
    <lineage>
        <taxon>Eukaryota</taxon>
        <taxon>Viridiplantae</taxon>
        <taxon>Streptophyta</taxon>
        <taxon>Embryophyta</taxon>
        <taxon>Tracheophyta</taxon>
        <taxon>Spermatophyta</taxon>
        <taxon>Magnoliopsida</taxon>
        <taxon>Liliopsida</taxon>
        <taxon>Zingiberales</taxon>
        <taxon>Zingiberaceae</taxon>
        <taxon>Zingiber</taxon>
    </lineage>
</organism>
<sequence>MISGGAGGGSFLLQIKEDDKFCARLLSKETSLANSSFRVYYGVAAAGSVPFRWESRPGTPKHTTSAAVLPPLTPPPCYHFSSPRSRIRSAKKPAGSKSSFLSLPRLLALKKATVGGGPAPSMSPSSSLSLSSSSSFLSSSSSYSPRSDHHRRPSGDDEAEFSGGGSLASTLCFGMRIFLAKKNALAQSTG</sequence>
<evidence type="ECO:0000256" key="1">
    <source>
        <dbReference type="SAM" id="MobiDB-lite"/>
    </source>
</evidence>
<evidence type="ECO:0000313" key="2">
    <source>
        <dbReference type="EMBL" id="KAG6513297.1"/>
    </source>
</evidence>
<dbReference type="EMBL" id="JACMSC010000007">
    <property type="protein sequence ID" value="KAG6513297.1"/>
    <property type="molecule type" value="Genomic_DNA"/>
</dbReference>
<dbReference type="AlphaFoldDB" id="A0A8J5GUY3"/>
<dbReference type="Proteomes" id="UP000734854">
    <property type="component" value="Unassembled WGS sequence"/>
</dbReference>
<evidence type="ECO:0000313" key="3">
    <source>
        <dbReference type="Proteomes" id="UP000734854"/>
    </source>
</evidence>
<feature type="compositionally biased region" description="Low complexity" evidence="1">
    <location>
        <begin position="132"/>
        <end position="145"/>
    </location>
</feature>
<comment type="caution">
    <text evidence="2">The sequence shown here is derived from an EMBL/GenBank/DDBJ whole genome shotgun (WGS) entry which is preliminary data.</text>
</comment>
<dbReference type="PANTHER" id="PTHR33257:SF4">
    <property type="entry name" value="EXPRESSED PROTEIN"/>
    <property type="match status" value="1"/>
</dbReference>
<dbReference type="OrthoDB" id="691043at2759"/>
<feature type="region of interest" description="Disordered" evidence="1">
    <location>
        <begin position="132"/>
        <end position="162"/>
    </location>
</feature>
<gene>
    <name evidence="2" type="ORF">ZIOFF_023621</name>
</gene>
<protein>
    <submittedName>
        <fullName evidence="2">Uncharacterized protein</fullName>
    </submittedName>
</protein>
<reference evidence="2 3" key="1">
    <citation type="submission" date="2020-08" db="EMBL/GenBank/DDBJ databases">
        <title>Plant Genome Project.</title>
        <authorList>
            <person name="Zhang R.-G."/>
        </authorList>
    </citation>
    <scope>NUCLEOTIDE SEQUENCE [LARGE SCALE GENOMIC DNA]</scope>
    <source>
        <tissue evidence="2">Rhizome</tissue>
    </source>
</reference>
<keyword evidence="3" id="KW-1185">Reference proteome</keyword>
<dbReference type="PANTHER" id="PTHR33257">
    <property type="entry name" value="OS05G0165500 PROTEIN"/>
    <property type="match status" value="1"/>
</dbReference>
<proteinExistence type="predicted"/>
<accession>A0A8J5GUY3</accession>